<evidence type="ECO:0000313" key="2">
    <source>
        <dbReference type="EMBL" id="MFC7290330.1"/>
    </source>
</evidence>
<evidence type="ECO:0000313" key="3">
    <source>
        <dbReference type="Proteomes" id="UP001596492"/>
    </source>
</evidence>
<comment type="caution">
    <text evidence="2">The sequence shown here is derived from an EMBL/GenBank/DDBJ whole genome shotgun (WGS) entry which is preliminary data.</text>
</comment>
<protein>
    <submittedName>
        <fullName evidence="2">Uncharacterized protein</fullName>
    </submittedName>
</protein>
<dbReference type="EMBL" id="JBHTBR010000002">
    <property type="protein sequence ID" value="MFC7290330.1"/>
    <property type="molecule type" value="Genomic_DNA"/>
</dbReference>
<name>A0ABW2IHP5_9PROT</name>
<gene>
    <name evidence="2" type="ORF">ACFQS8_01760</name>
</gene>
<accession>A0ABW2IHP5</accession>
<keyword evidence="3" id="KW-1185">Reference proteome</keyword>
<feature type="transmembrane region" description="Helical" evidence="1">
    <location>
        <begin position="64"/>
        <end position="84"/>
    </location>
</feature>
<feature type="transmembrane region" description="Helical" evidence="1">
    <location>
        <begin position="39"/>
        <end position="57"/>
    </location>
</feature>
<dbReference type="Proteomes" id="UP001596492">
    <property type="component" value="Unassembled WGS sequence"/>
</dbReference>
<keyword evidence="1" id="KW-0472">Membrane</keyword>
<keyword evidence="1" id="KW-0812">Transmembrane</keyword>
<evidence type="ECO:0000256" key="1">
    <source>
        <dbReference type="SAM" id="Phobius"/>
    </source>
</evidence>
<keyword evidence="1" id="KW-1133">Transmembrane helix</keyword>
<dbReference type="RefSeq" id="WP_382165133.1">
    <property type="nucleotide sequence ID" value="NZ_JBHTBR010000002.1"/>
</dbReference>
<organism evidence="2 3">
    <name type="scientific">Hirschia litorea</name>
    <dbReference type="NCBI Taxonomy" id="1199156"/>
    <lineage>
        <taxon>Bacteria</taxon>
        <taxon>Pseudomonadati</taxon>
        <taxon>Pseudomonadota</taxon>
        <taxon>Alphaproteobacteria</taxon>
        <taxon>Hyphomonadales</taxon>
        <taxon>Hyphomonadaceae</taxon>
        <taxon>Hirschia</taxon>
    </lineage>
</organism>
<sequence>MTRILTLAIIILATLILVAFLTGGSFESRTGESISITRISLLCGYLILVSGGMYAAFKSNAGQMLKYAAVWIAIGGLIALLYQVTH</sequence>
<reference evidence="3" key="1">
    <citation type="journal article" date="2019" name="Int. J. Syst. Evol. Microbiol.">
        <title>The Global Catalogue of Microorganisms (GCM) 10K type strain sequencing project: providing services to taxonomists for standard genome sequencing and annotation.</title>
        <authorList>
            <consortium name="The Broad Institute Genomics Platform"/>
            <consortium name="The Broad Institute Genome Sequencing Center for Infectious Disease"/>
            <person name="Wu L."/>
            <person name="Ma J."/>
        </authorList>
    </citation>
    <scope>NUCLEOTIDE SEQUENCE [LARGE SCALE GENOMIC DNA]</scope>
    <source>
        <strain evidence="3">CCUG 51308</strain>
    </source>
</reference>
<proteinExistence type="predicted"/>